<feature type="compositionally biased region" description="Polar residues" evidence="1">
    <location>
        <begin position="129"/>
        <end position="141"/>
    </location>
</feature>
<evidence type="ECO:0000256" key="2">
    <source>
        <dbReference type="SAM" id="SignalP"/>
    </source>
</evidence>
<protein>
    <submittedName>
        <fullName evidence="3">Uncharacterized protein</fullName>
    </submittedName>
</protein>
<dbReference type="Proteomes" id="UP000298030">
    <property type="component" value="Unassembled WGS sequence"/>
</dbReference>
<gene>
    <name evidence="3" type="ORF">FA13DRAFT_710207</name>
</gene>
<dbReference type="EMBL" id="QPFP01000003">
    <property type="protein sequence ID" value="TEB37893.1"/>
    <property type="molecule type" value="Genomic_DNA"/>
</dbReference>
<evidence type="ECO:0000256" key="1">
    <source>
        <dbReference type="SAM" id="MobiDB-lite"/>
    </source>
</evidence>
<dbReference type="OrthoDB" id="2979009at2759"/>
<comment type="caution">
    <text evidence="3">The sequence shown here is derived from an EMBL/GenBank/DDBJ whole genome shotgun (WGS) entry which is preliminary data.</text>
</comment>
<accession>A0A4Y7TUQ4</accession>
<sequence length="207" mass="21890">MVKIQATVLLLSAGLSLAAVLPIPPIGGFPPSPDTIILTSLTRSTYAAAPTPRPREVVENELPPVVIPIPGGPAPPVNTIILTSLTRTSVDYAPTPRPRAADLEERADLPPIVIPFPGAPPPPDTIFNPTVTRTTYGNTPTIRPREPEDAEPAVPLPPLPPVATGTIIITSLTRITPKPGPTITRITPKPGPTITRITVPWPTYTRP</sequence>
<keyword evidence="4" id="KW-1185">Reference proteome</keyword>
<feature type="signal peptide" evidence="2">
    <location>
        <begin position="1"/>
        <end position="18"/>
    </location>
</feature>
<keyword evidence="2" id="KW-0732">Signal</keyword>
<reference evidence="3 4" key="1">
    <citation type="journal article" date="2019" name="Nat. Ecol. Evol.">
        <title>Megaphylogeny resolves global patterns of mushroom evolution.</title>
        <authorList>
            <person name="Varga T."/>
            <person name="Krizsan K."/>
            <person name="Foldi C."/>
            <person name="Dima B."/>
            <person name="Sanchez-Garcia M."/>
            <person name="Sanchez-Ramirez S."/>
            <person name="Szollosi G.J."/>
            <person name="Szarkandi J.G."/>
            <person name="Papp V."/>
            <person name="Albert L."/>
            <person name="Andreopoulos W."/>
            <person name="Angelini C."/>
            <person name="Antonin V."/>
            <person name="Barry K.W."/>
            <person name="Bougher N.L."/>
            <person name="Buchanan P."/>
            <person name="Buyck B."/>
            <person name="Bense V."/>
            <person name="Catcheside P."/>
            <person name="Chovatia M."/>
            <person name="Cooper J."/>
            <person name="Damon W."/>
            <person name="Desjardin D."/>
            <person name="Finy P."/>
            <person name="Geml J."/>
            <person name="Haridas S."/>
            <person name="Hughes K."/>
            <person name="Justo A."/>
            <person name="Karasinski D."/>
            <person name="Kautmanova I."/>
            <person name="Kiss B."/>
            <person name="Kocsube S."/>
            <person name="Kotiranta H."/>
            <person name="LaButti K.M."/>
            <person name="Lechner B.E."/>
            <person name="Liimatainen K."/>
            <person name="Lipzen A."/>
            <person name="Lukacs Z."/>
            <person name="Mihaltcheva S."/>
            <person name="Morgado L.N."/>
            <person name="Niskanen T."/>
            <person name="Noordeloos M.E."/>
            <person name="Ohm R.A."/>
            <person name="Ortiz-Santana B."/>
            <person name="Ovrebo C."/>
            <person name="Racz N."/>
            <person name="Riley R."/>
            <person name="Savchenko A."/>
            <person name="Shiryaev A."/>
            <person name="Soop K."/>
            <person name="Spirin V."/>
            <person name="Szebenyi C."/>
            <person name="Tomsovsky M."/>
            <person name="Tulloss R.E."/>
            <person name="Uehling J."/>
            <person name="Grigoriev I.V."/>
            <person name="Vagvolgyi C."/>
            <person name="Papp T."/>
            <person name="Martin F.M."/>
            <person name="Miettinen O."/>
            <person name="Hibbett D.S."/>
            <person name="Nagy L.G."/>
        </authorList>
    </citation>
    <scope>NUCLEOTIDE SEQUENCE [LARGE SCALE GENOMIC DNA]</scope>
    <source>
        <strain evidence="3 4">FP101781</strain>
    </source>
</reference>
<evidence type="ECO:0000313" key="3">
    <source>
        <dbReference type="EMBL" id="TEB37893.1"/>
    </source>
</evidence>
<feature type="region of interest" description="Disordered" evidence="1">
    <location>
        <begin position="129"/>
        <end position="159"/>
    </location>
</feature>
<dbReference type="AlphaFoldDB" id="A0A4Y7TUQ4"/>
<organism evidence="3 4">
    <name type="scientific">Coprinellus micaceus</name>
    <name type="common">Glistening ink-cap mushroom</name>
    <name type="synonym">Coprinus micaceus</name>
    <dbReference type="NCBI Taxonomy" id="71717"/>
    <lineage>
        <taxon>Eukaryota</taxon>
        <taxon>Fungi</taxon>
        <taxon>Dikarya</taxon>
        <taxon>Basidiomycota</taxon>
        <taxon>Agaricomycotina</taxon>
        <taxon>Agaricomycetes</taxon>
        <taxon>Agaricomycetidae</taxon>
        <taxon>Agaricales</taxon>
        <taxon>Agaricineae</taxon>
        <taxon>Psathyrellaceae</taxon>
        <taxon>Coprinellus</taxon>
    </lineage>
</organism>
<proteinExistence type="predicted"/>
<feature type="chain" id="PRO_5021493229" evidence="2">
    <location>
        <begin position="19"/>
        <end position="207"/>
    </location>
</feature>
<evidence type="ECO:0000313" key="4">
    <source>
        <dbReference type="Proteomes" id="UP000298030"/>
    </source>
</evidence>
<name>A0A4Y7TUQ4_COPMI</name>